<keyword evidence="3" id="KW-0489">Methyltransferase</keyword>
<gene>
    <name evidence="3" type="ORF">DES53_11912</name>
</gene>
<evidence type="ECO:0000313" key="3">
    <source>
        <dbReference type="EMBL" id="RBP35846.1"/>
    </source>
</evidence>
<dbReference type="InterPro" id="IPR053173">
    <property type="entry name" value="SAM-binding_MTase"/>
</dbReference>
<dbReference type="AlphaFoldDB" id="A0A366H237"/>
<dbReference type="GO" id="GO:0008168">
    <property type="term" value="F:methyltransferase activity"/>
    <property type="evidence" value="ECO:0007669"/>
    <property type="project" value="UniProtKB-KW"/>
</dbReference>
<keyword evidence="4" id="KW-1185">Reference proteome</keyword>
<organism evidence="3 4">
    <name type="scientific">Roseimicrobium gellanilyticum</name>
    <dbReference type="NCBI Taxonomy" id="748857"/>
    <lineage>
        <taxon>Bacteria</taxon>
        <taxon>Pseudomonadati</taxon>
        <taxon>Verrucomicrobiota</taxon>
        <taxon>Verrucomicrobiia</taxon>
        <taxon>Verrucomicrobiales</taxon>
        <taxon>Verrucomicrobiaceae</taxon>
        <taxon>Roseimicrobium</taxon>
    </lineage>
</organism>
<dbReference type="GO" id="GO:0032259">
    <property type="term" value="P:methylation"/>
    <property type="evidence" value="ECO:0007669"/>
    <property type="project" value="UniProtKB-KW"/>
</dbReference>
<keyword evidence="1" id="KW-0732">Signal</keyword>
<dbReference type="Gene3D" id="3.40.50.150">
    <property type="entry name" value="Vaccinia Virus protein VP39"/>
    <property type="match status" value="1"/>
</dbReference>
<accession>A0A366H237</accession>
<dbReference type="OrthoDB" id="9784101at2"/>
<comment type="caution">
    <text evidence="3">The sequence shown here is derived from an EMBL/GenBank/DDBJ whole genome shotgun (WGS) entry which is preliminary data.</text>
</comment>
<evidence type="ECO:0000256" key="1">
    <source>
        <dbReference type="SAM" id="SignalP"/>
    </source>
</evidence>
<dbReference type="PANTHER" id="PTHR45128">
    <property type="entry name" value="METHYLTRANSFERASE TYPE 11"/>
    <property type="match status" value="1"/>
</dbReference>
<dbReference type="InterPro" id="IPR029063">
    <property type="entry name" value="SAM-dependent_MTases_sf"/>
</dbReference>
<dbReference type="InterPro" id="IPR025714">
    <property type="entry name" value="Methyltranfer_dom"/>
</dbReference>
<dbReference type="CDD" id="cd02440">
    <property type="entry name" value="AdoMet_MTases"/>
    <property type="match status" value="1"/>
</dbReference>
<evidence type="ECO:0000259" key="2">
    <source>
        <dbReference type="Pfam" id="PF13847"/>
    </source>
</evidence>
<reference evidence="3 4" key="1">
    <citation type="submission" date="2018-06" db="EMBL/GenBank/DDBJ databases">
        <title>Genomic Encyclopedia of Type Strains, Phase IV (KMG-IV): sequencing the most valuable type-strain genomes for metagenomic binning, comparative biology and taxonomic classification.</title>
        <authorList>
            <person name="Goeker M."/>
        </authorList>
    </citation>
    <scope>NUCLEOTIDE SEQUENCE [LARGE SCALE GENOMIC DNA]</scope>
    <source>
        <strain evidence="3 4">DSM 25532</strain>
    </source>
</reference>
<keyword evidence="3" id="KW-0808">Transferase</keyword>
<dbReference type="SUPFAM" id="SSF53335">
    <property type="entry name" value="S-adenosyl-L-methionine-dependent methyltransferases"/>
    <property type="match status" value="1"/>
</dbReference>
<name>A0A366H237_9BACT</name>
<dbReference type="EMBL" id="QNRR01000019">
    <property type="protein sequence ID" value="RBP35846.1"/>
    <property type="molecule type" value="Genomic_DNA"/>
</dbReference>
<dbReference type="PANTHER" id="PTHR45128:SF1">
    <property type="entry name" value="S-ADENOSYLMETHIONINE-DEPENDENT METHYLTRANSFERASE RV2258C"/>
    <property type="match status" value="1"/>
</dbReference>
<sequence length="248" mass="27775">MQMTPFSFRRLFCVLGALALVAGAVRGQAQDSSSTEPPHPGLTEYLGRNVAQTMHYTGAAWLIRTKRDREEAATLMRSKLELKPGMIVCDLGCGNGYHTFPMAKEVAPSGKVYGVEIQEPYLKMLEEAAKKQEVTNFVPVLGLLHDPKLPDNTFDLILLVDVYHEFSHPVEMLAAMRKALKPDGKLVLVEFREEDESVPIKPEHKMSKAQVNKELNANGYTCVKEFDELPWQHMMWFGKTPESGAAVK</sequence>
<dbReference type="Proteomes" id="UP000253426">
    <property type="component" value="Unassembled WGS sequence"/>
</dbReference>
<feature type="domain" description="Methyltransferase" evidence="2">
    <location>
        <begin position="83"/>
        <end position="213"/>
    </location>
</feature>
<proteinExistence type="predicted"/>
<feature type="signal peptide" evidence="1">
    <location>
        <begin position="1"/>
        <end position="29"/>
    </location>
</feature>
<dbReference type="Pfam" id="PF13847">
    <property type="entry name" value="Methyltransf_31"/>
    <property type="match status" value="1"/>
</dbReference>
<protein>
    <submittedName>
        <fullName evidence="3">Methyltransferase family protein</fullName>
    </submittedName>
</protein>
<feature type="chain" id="PRO_5016711051" evidence="1">
    <location>
        <begin position="30"/>
        <end position="248"/>
    </location>
</feature>
<evidence type="ECO:0000313" key="4">
    <source>
        <dbReference type="Proteomes" id="UP000253426"/>
    </source>
</evidence>